<comment type="cofactor">
    <cofactor evidence="15">
        <name>Mg(2+)</name>
        <dbReference type="ChEBI" id="CHEBI:18420"/>
    </cofactor>
    <text evidence="15">Mg(2+) is required for catalysis and for stabilizing the dimer.</text>
</comment>
<keyword evidence="19" id="KW-1185">Reference proteome</keyword>
<dbReference type="PIRSF" id="PIRSF001400">
    <property type="entry name" value="Enolase"/>
    <property type="match status" value="1"/>
</dbReference>
<keyword evidence="8 12" id="KW-0460">Magnesium</keyword>
<feature type="binding site" evidence="12">
    <location>
        <position position="337"/>
    </location>
    <ligand>
        <name>(2R)-2-phosphoglycerate</name>
        <dbReference type="ChEBI" id="CHEBI:58289"/>
    </ligand>
</feature>
<protein>
    <recommendedName>
        <fullName evidence="4 12">Enolase</fullName>
        <ecNumber evidence="3 12">4.2.1.11</ecNumber>
    </recommendedName>
    <alternativeName>
        <fullName evidence="12">2-phospho-D-glycerate hydro-lyase</fullName>
    </alternativeName>
    <alternativeName>
        <fullName evidence="12">2-phosphoglycerate dehydratase</fullName>
    </alternativeName>
</protein>
<name>A0A846QTU7_9BACT</name>
<dbReference type="PRINTS" id="PR00148">
    <property type="entry name" value="ENOLASE"/>
</dbReference>
<feature type="binding site" evidence="12">
    <location>
        <position position="388"/>
    </location>
    <ligand>
        <name>(2R)-2-phosphoglycerate</name>
        <dbReference type="ChEBI" id="CHEBI:58289"/>
    </ligand>
</feature>
<feature type="binding site" evidence="12">
    <location>
        <position position="163"/>
    </location>
    <ligand>
        <name>(2R)-2-phosphoglycerate</name>
        <dbReference type="ChEBI" id="CHEBI:58289"/>
    </ligand>
</feature>
<dbReference type="SUPFAM" id="SSF54826">
    <property type="entry name" value="Enolase N-terminal domain-like"/>
    <property type="match status" value="1"/>
</dbReference>
<evidence type="ECO:0000256" key="7">
    <source>
        <dbReference type="ARBA" id="ARBA00022723"/>
    </source>
</evidence>
<feature type="binding site" evidence="14">
    <location>
        <position position="164"/>
    </location>
    <ligand>
        <name>substrate</name>
    </ligand>
</feature>
<feature type="binding site" evidence="12">
    <location>
        <position position="366"/>
    </location>
    <ligand>
        <name>(2R)-2-phosphoglycerate</name>
        <dbReference type="ChEBI" id="CHEBI:58289"/>
    </ligand>
</feature>
<dbReference type="GO" id="GO:0006096">
    <property type="term" value="P:glycolytic process"/>
    <property type="evidence" value="ECO:0007669"/>
    <property type="project" value="UniProtKB-UniRule"/>
</dbReference>
<evidence type="ECO:0000256" key="13">
    <source>
        <dbReference type="PIRSR" id="PIRSR001400-1"/>
    </source>
</evidence>
<dbReference type="SFLD" id="SFLDF00002">
    <property type="entry name" value="enolase"/>
    <property type="match status" value="1"/>
</dbReference>
<sequence length="430" mass="46563">MSTIVNVWAREILDSRGNPTVEVEVTTESGARGVAAVPSGASTGTREALELRDGDVDRYLGKGVSKAVENVNGEIAEAIVGMDVTRQVAIDTTMIHLDGTDNKSRLGANAMLGVSMACARAAADYVDLPLYRYLGGPNAKVLPTPMMNIINGGAHAPNNLDIQEFMILPLSAPTFAEALRMGAETFHHLKKILSKDGHVTSVGDEGGFAPNLKSHREAFEYIIRAIEAAGYKPGFDIALGIDAAASEFYADGKYIFAGEGREFTAAELVEYYKELTEDFPLVSIEDGLAEGDWEGWKLLTEELGDTIQLVGDDIFVTNPEILAQGIDEDVANSILIKLNQIGTVTETLDTIEMAKQSAYTTVISHRSGETADDFIADLAVAVNAGQIKTGSLCRSDRISKYNQLMRIEENLEDDGFYFGPIMGEQWFDMD</sequence>
<evidence type="ECO:0000256" key="10">
    <source>
        <dbReference type="ARBA" id="ARBA00023239"/>
    </source>
</evidence>
<feature type="binding site" evidence="14">
    <location>
        <position position="285"/>
    </location>
    <ligand>
        <name>substrate</name>
    </ligand>
</feature>
<evidence type="ECO:0000256" key="1">
    <source>
        <dbReference type="ARBA" id="ARBA00005031"/>
    </source>
</evidence>
<dbReference type="Gene3D" id="3.20.20.120">
    <property type="entry name" value="Enolase-like C-terminal domain"/>
    <property type="match status" value="1"/>
</dbReference>
<dbReference type="SUPFAM" id="SSF51604">
    <property type="entry name" value="Enolase C-terminal domain-like"/>
    <property type="match status" value="1"/>
</dbReference>
<dbReference type="CDD" id="cd03313">
    <property type="entry name" value="enolase"/>
    <property type="match status" value="1"/>
</dbReference>
<dbReference type="EC" id="4.2.1.11" evidence="3 12"/>
<keyword evidence="9 12" id="KW-0324">Glycolysis</keyword>
<feature type="binding site" evidence="12 15">
    <location>
        <position position="312"/>
    </location>
    <ligand>
        <name>Mg(2+)</name>
        <dbReference type="ChEBI" id="CHEBI:18420"/>
    </ligand>
</feature>
<dbReference type="GO" id="GO:0004634">
    <property type="term" value="F:phosphopyruvate hydratase activity"/>
    <property type="evidence" value="ECO:0007669"/>
    <property type="project" value="UniProtKB-UniRule"/>
</dbReference>
<dbReference type="InterPro" id="IPR020811">
    <property type="entry name" value="Enolase_N"/>
</dbReference>
<comment type="catalytic activity">
    <reaction evidence="12">
        <text>(2R)-2-phosphoglycerate = phosphoenolpyruvate + H2O</text>
        <dbReference type="Rhea" id="RHEA:10164"/>
        <dbReference type="ChEBI" id="CHEBI:15377"/>
        <dbReference type="ChEBI" id="CHEBI:58289"/>
        <dbReference type="ChEBI" id="CHEBI:58702"/>
        <dbReference type="EC" id="4.2.1.11"/>
    </reaction>
</comment>
<evidence type="ECO:0000256" key="4">
    <source>
        <dbReference type="ARBA" id="ARBA00017068"/>
    </source>
</evidence>
<dbReference type="InterPro" id="IPR020809">
    <property type="entry name" value="Enolase_CS"/>
</dbReference>
<evidence type="ECO:0000256" key="6">
    <source>
        <dbReference type="ARBA" id="ARBA00022525"/>
    </source>
</evidence>
<evidence type="ECO:0000313" key="18">
    <source>
        <dbReference type="EMBL" id="NJB68594.1"/>
    </source>
</evidence>
<comment type="function">
    <text evidence="11 12">Catalyzes the reversible conversion of 2-phosphoglycerate (2-PG) into phosphoenolpyruvate (PEP). It is essential for the degradation of carbohydrates via glycolysis.</text>
</comment>
<comment type="caution">
    <text evidence="18">The sequence shown here is derived from an EMBL/GenBank/DDBJ whole genome shotgun (WGS) entry which is preliminary data.</text>
</comment>
<evidence type="ECO:0000256" key="14">
    <source>
        <dbReference type="PIRSR" id="PIRSR001400-2"/>
    </source>
</evidence>
<dbReference type="PROSITE" id="PS00164">
    <property type="entry name" value="ENOLASE"/>
    <property type="match status" value="1"/>
</dbReference>
<dbReference type="HAMAP" id="MF_00318">
    <property type="entry name" value="Enolase"/>
    <property type="match status" value="1"/>
</dbReference>
<evidence type="ECO:0000313" key="19">
    <source>
        <dbReference type="Proteomes" id="UP000580856"/>
    </source>
</evidence>
<evidence type="ECO:0000256" key="8">
    <source>
        <dbReference type="ARBA" id="ARBA00022842"/>
    </source>
</evidence>
<gene>
    <name evidence="12" type="primary">eno</name>
    <name evidence="18" type="ORF">GGQ74_002267</name>
</gene>
<dbReference type="UniPathway" id="UPA00109">
    <property type="reaction ID" value="UER00187"/>
</dbReference>
<dbReference type="InterPro" id="IPR029017">
    <property type="entry name" value="Enolase-like_N"/>
</dbReference>
<feature type="binding site" evidence="12 15">
    <location>
        <position position="285"/>
    </location>
    <ligand>
        <name>Mg(2+)</name>
        <dbReference type="ChEBI" id="CHEBI:18420"/>
    </ligand>
</feature>
<dbReference type="SFLD" id="SFLDS00001">
    <property type="entry name" value="Enolase"/>
    <property type="match status" value="1"/>
</dbReference>
<dbReference type="EMBL" id="JAATJA010000002">
    <property type="protein sequence ID" value="NJB68594.1"/>
    <property type="molecule type" value="Genomic_DNA"/>
</dbReference>
<evidence type="ECO:0000259" key="17">
    <source>
        <dbReference type="SMART" id="SM01193"/>
    </source>
</evidence>
<dbReference type="Pfam" id="PF00113">
    <property type="entry name" value="Enolase_C"/>
    <property type="match status" value="1"/>
</dbReference>
<feature type="binding site" evidence="12 15">
    <location>
        <position position="242"/>
    </location>
    <ligand>
        <name>Mg(2+)</name>
        <dbReference type="ChEBI" id="CHEBI:18420"/>
    </ligand>
</feature>
<dbReference type="InterPro" id="IPR020810">
    <property type="entry name" value="Enolase_C"/>
</dbReference>
<dbReference type="GO" id="GO:0000015">
    <property type="term" value="C:phosphopyruvate hydratase complex"/>
    <property type="evidence" value="ECO:0007669"/>
    <property type="project" value="InterPro"/>
</dbReference>
<dbReference type="AlphaFoldDB" id="A0A846QTU7"/>
<dbReference type="FunFam" id="3.20.20.120:FF:000001">
    <property type="entry name" value="Enolase"/>
    <property type="match status" value="1"/>
</dbReference>
<comment type="subcellular location">
    <subcellularLocation>
        <location evidence="12">Cytoplasm</location>
    </subcellularLocation>
    <subcellularLocation>
        <location evidence="12">Secreted</location>
    </subcellularLocation>
    <subcellularLocation>
        <location evidence="12">Cell surface</location>
    </subcellularLocation>
    <text evidence="12">Fractions of enolase are present in both the cytoplasm and on the cell surface.</text>
</comment>
<feature type="domain" description="Enolase C-terminal TIM barrel" evidence="16">
    <location>
        <begin position="139"/>
        <end position="425"/>
    </location>
</feature>
<dbReference type="Pfam" id="PF03952">
    <property type="entry name" value="Enolase_N"/>
    <property type="match status" value="1"/>
</dbReference>
<dbReference type="Gene3D" id="3.30.390.10">
    <property type="entry name" value="Enolase-like, N-terminal domain"/>
    <property type="match status" value="1"/>
</dbReference>
<accession>A0A846QTU7</accession>
<dbReference type="SFLD" id="SFLDG00178">
    <property type="entry name" value="enolase"/>
    <property type="match status" value="1"/>
</dbReference>
<evidence type="ECO:0000256" key="15">
    <source>
        <dbReference type="PIRSR" id="PIRSR001400-3"/>
    </source>
</evidence>
<dbReference type="RefSeq" id="WP_167941646.1">
    <property type="nucleotide sequence ID" value="NZ_JAATJA010000002.1"/>
</dbReference>
<feature type="active site" description="Proton acceptor" evidence="12 13">
    <location>
        <position position="337"/>
    </location>
</feature>
<dbReference type="InterPro" id="IPR036849">
    <property type="entry name" value="Enolase-like_C_sf"/>
</dbReference>
<evidence type="ECO:0000256" key="3">
    <source>
        <dbReference type="ARBA" id="ARBA00012058"/>
    </source>
</evidence>
<dbReference type="GO" id="GO:0000287">
    <property type="term" value="F:magnesium ion binding"/>
    <property type="evidence" value="ECO:0007669"/>
    <property type="project" value="UniProtKB-UniRule"/>
</dbReference>
<dbReference type="SMART" id="SM01192">
    <property type="entry name" value="Enolase_C"/>
    <property type="match status" value="1"/>
</dbReference>
<feature type="domain" description="Enolase N-terminal" evidence="17">
    <location>
        <begin position="4"/>
        <end position="134"/>
    </location>
</feature>
<keyword evidence="6 12" id="KW-0964">Secreted</keyword>
<evidence type="ECO:0000256" key="9">
    <source>
        <dbReference type="ARBA" id="ARBA00023152"/>
    </source>
</evidence>
<dbReference type="InterPro" id="IPR000941">
    <property type="entry name" value="Enolase"/>
</dbReference>
<feature type="binding site" evidence="14">
    <location>
        <position position="155"/>
    </location>
    <ligand>
        <name>substrate</name>
    </ligand>
</feature>
<feature type="binding site" evidence="14">
    <location>
        <position position="312"/>
    </location>
    <ligand>
        <name>substrate</name>
    </ligand>
</feature>
<feature type="binding site" evidence="14">
    <location>
        <begin position="364"/>
        <end position="367"/>
    </location>
    <ligand>
        <name>substrate</name>
    </ligand>
</feature>
<reference evidence="18 19" key="1">
    <citation type="submission" date="2020-03" db="EMBL/GenBank/DDBJ databases">
        <title>Genomic Encyclopedia of Type Strains, Phase IV (KMG-IV): sequencing the most valuable type-strain genomes for metagenomic binning, comparative biology and taxonomic classification.</title>
        <authorList>
            <person name="Goeker M."/>
        </authorList>
    </citation>
    <scope>NUCLEOTIDE SEQUENCE [LARGE SCALE GENOMIC DNA]</scope>
    <source>
        <strain evidence="18 19">DSM 24233</strain>
    </source>
</reference>
<comment type="pathway">
    <text evidence="1 12">Carbohydrate degradation; glycolysis; pyruvate from D-glyceraldehyde 3-phosphate: step 4/5.</text>
</comment>
<evidence type="ECO:0000256" key="5">
    <source>
        <dbReference type="ARBA" id="ARBA00022490"/>
    </source>
</evidence>
<dbReference type="GO" id="GO:0005576">
    <property type="term" value="C:extracellular region"/>
    <property type="evidence" value="ECO:0007669"/>
    <property type="project" value="UniProtKB-SubCell"/>
</dbReference>
<dbReference type="PANTHER" id="PTHR11902">
    <property type="entry name" value="ENOLASE"/>
    <property type="match status" value="1"/>
</dbReference>
<dbReference type="GO" id="GO:0009986">
    <property type="term" value="C:cell surface"/>
    <property type="evidence" value="ECO:0007669"/>
    <property type="project" value="UniProtKB-SubCell"/>
</dbReference>
<evidence type="ECO:0000256" key="2">
    <source>
        <dbReference type="ARBA" id="ARBA00009604"/>
    </source>
</evidence>
<comment type="similarity">
    <text evidence="2 12">Belongs to the enolase family.</text>
</comment>
<feature type="binding site" evidence="14">
    <location>
        <position position="388"/>
    </location>
    <ligand>
        <name>substrate</name>
    </ligand>
</feature>
<proteinExistence type="inferred from homology"/>
<dbReference type="PANTHER" id="PTHR11902:SF1">
    <property type="entry name" value="ENOLASE"/>
    <property type="match status" value="1"/>
</dbReference>
<dbReference type="NCBIfam" id="TIGR01060">
    <property type="entry name" value="eno"/>
    <property type="match status" value="1"/>
</dbReference>
<organism evidence="18 19">
    <name type="scientific">Desulfobaculum xiamenense</name>
    <dbReference type="NCBI Taxonomy" id="995050"/>
    <lineage>
        <taxon>Bacteria</taxon>
        <taxon>Pseudomonadati</taxon>
        <taxon>Thermodesulfobacteriota</taxon>
        <taxon>Desulfovibrionia</taxon>
        <taxon>Desulfovibrionales</taxon>
        <taxon>Desulfovibrionaceae</taxon>
        <taxon>Desulfobaculum</taxon>
    </lineage>
</organism>
<feature type="active site" description="Proton donor" evidence="12 13">
    <location>
        <position position="205"/>
    </location>
</feature>
<evidence type="ECO:0000259" key="16">
    <source>
        <dbReference type="SMART" id="SM01192"/>
    </source>
</evidence>
<evidence type="ECO:0000256" key="12">
    <source>
        <dbReference type="HAMAP-Rule" id="MF_00318"/>
    </source>
</evidence>
<comment type="cofactor">
    <cofactor evidence="12">
        <name>Mg(2+)</name>
        <dbReference type="ChEBI" id="CHEBI:18420"/>
    </cofactor>
    <text evidence="12">Binds a second Mg(2+) ion via substrate during catalysis.</text>
</comment>
<evidence type="ECO:0000256" key="11">
    <source>
        <dbReference type="ARBA" id="ARBA00045763"/>
    </source>
</evidence>
<keyword evidence="5 12" id="KW-0963">Cytoplasm</keyword>
<keyword evidence="7 12" id="KW-0479">Metal-binding</keyword>
<dbReference type="FunFam" id="3.30.390.10:FF:000001">
    <property type="entry name" value="Enolase"/>
    <property type="match status" value="1"/>
</dbReference>
<feature type="binding site" evidence="12">
    <location>
        <position position="367"/>
    </location>
    <ligand>
        <name>(2R)-2-phosphoglycerate</name>
        <dbReference type="ChEBI" id="CHEBI:58289"/>
    </ligand>
</feature>
<keyword evidence="10 12" id="KW-0456">Lyase</keyword>
<dbReference type="Proteomes" id="UP000580856">
    <property type="component" value="Unassembled WGS sequence"/>
</dbReference>
<dbReference type="SMART" id="SM01193">
    <property type="entry name" value="Enolase_N"/>
    <property type="match status" value="1"/>
</dbReference>